<gene>
    <name evidence="3" type="ORF">GN277_01305</name>
</gene>
<dbReference type="EMBL" id="WUQX01000001">
    <property type="protein sequence ID" value="MXP74120.1"/>
    <property type="molecule type" value="Genomic_DNA"/>
</dbReference>
<dbReference type="PANTHER" id="PTHR34580">
    <property type="match status" value="1"/>
</dbReference>
<organism evidence="3 4">
    <name type="scientific">Sporofaciens musculi</name>
    <dbReference type="NCBI Taxonomy" id="2681861"/>
    <lineage>
        <taxon>Bacteria</taxon>
        <taxon>Bacillati</taxon>
        <taxon>Bacillota</taxon>
        <taxon>Clostridia</taxon>
        <taxon>Lachnospirales</taxon>
        <taxon>Lachnospiraceae</taxon>
        <taxon>Sporofaciens</taxon>
    </lineage>
</organism>
<reference evidence="3 4" key="1">
    <citation type="submission" date="2019-12" db="EMBL/GenBank/DDBJ databases">
        <title>Sporaefaciens musculi gen. nov., sp. nov., a novel bacterium isolated from the caecum of an obese mouse.</title>
        <authorList>
            <person name="Rasmussen T.S."/>
            <person name="Streidl T."/>
            <person name="Hitch T.C.A."/>
            <person name="Wortmann E."/>
            <person name="Deptula P."/>
            <person name="Hansen M."/>
            <person name="Nielsen D.S."/>
            <person name="Clavel T."/>
            <person name="Vogensen F.K."/>
        </authorList>
    </citation>
    <scope>NUCLEOTIDE SEQUENCE [LARGE SCALE GENOMIC DNA]</scope>
    <source>
        <strain evidence="3 4">WCA-9-b2</strain>
    </source>
</reference>
<sequence length="173" mass="20938">MKISDIQYAILNKHVISFYYFNSELRKSEREIEPLRLVFKSHAWYIVGHCRDREEIRIFRLSRIKHLKVTEETFERELSSDYLLTSECKEECNFPVLKLKFSTEIAHRLYDEFQEDQVCLCDDGNYYVTVQYELNNWTFNYLLSFGKYVEIIEPEIARTMLKERAADIVKIYM</sequence>
<dbReference type="Pfam" id="PF13280">
    <property type="entry name" value="WYL"/>
    <property type="match status" value="1"/>
</dbReference>
<accession>A0A7X3MD42</accession>
<feature type="domain" description="WYL" evidence="1">
    <location>
        <begin position="4"/>
        <end position="69"/>
    </location>
</feature>
<dbReference type="Proteomes" id="UP000460412">
    <property type="component" value="Unassembled WGS sequence"/>
</dbReference>
<evidence type="ECO:0000313" key="4">
    <source>
        <dbReference type="Proteomes" id="UP000460412"/>
    </source>
</evidence>
<dbReference type="PANTHER" id="PTHR34580:SF1">
    <property type="entry name" value="PROTEIN PAFC"/>
    <property type="match status" value="1"/>
</dbReference>
<name>A0A7X3MD42_9FIRM</name>
<evidence type="ECO:0000259" key="1">
    <source>
        <dbReference type="Pfam" id="PF13280"/>
    </source>
</evidence>
<keyword evidence="4" id="KW-1185">Reference proteome</keyword>
<comment type="caution">
    <text evidence="3">The sequence shown here is derived from an EMBL/GenBank/DDBJ whole genome shotgun (WGS) entry which is preliminary data.</text>
</comment>
<evidence type="ECO:0000259" key="2">
    <source>
        <dbReference type="Pfam" id="PF25583"/>
    </source>
</evidence>
<evidence type="ECO:0000313" key="3">
    <source>
        <dbReference type="EMBL" id="MXP74120.1"/>
    </source>
</evidence>
<proteinExistence type="predicted"/>
<dbReference type="AlphaFoldDB" id="A0A7X3MD42"/>
<dbReference type="PROSITE" id="PS52050">
    <property type="entry name" value="WYL"/>
    <property type="match status" value="1"/>
</dbReference>
<dbReference type="InterPro" id="IPR051534">
    <property type="entry name" value="CBASS_pafABC_assoc_protein"/>
</dbReference>
<feature type="domain" description="WCX" evidence="2">
    <location>
        <begin position="97"/>
        <end position="168"/>
    </location>
</feature>
<dbReference type="RefSeq" id="WP_159756263.1">
    <property type="nucleotide sequence ID" value="NZ_WUQX01000001.1"/>
</dbReference>
<dbReference type="InterPro" id="IPR026881">
    <property type="entry name" value="WYL_dom"/>
</dbReference>
<protein>
    <submittedName>
        <fullName evidence="3">WYL domain-containing protein</fullName>
    </submittedName>
</protein>
<dbReference type="Pfam" id="PF25583">
    <property type="entry name" value="WCX"/>
    <property type="match status" value="1"/>
</dbReference>
<dbReference type="InterPro" id="IPR057727">
    <property type="entry name" value="WCX_dom"/>
</dbReference>